<reference evidence="2" key="1">
    <citation type="submission" date="2023-03" db="EMBL/GenBank/DDBJ databases">
        <title>Selenobaculum gbiensis gen. nov. sp. nov., a new bacterium isolated from the gut microbiota of IBD patient.</title>
        <authorList>
            <person name="Yeo S."/>
            <person name="Park H."/>
            <person name="Huh C.S."/>
        </authorList>
    </citation>
    <scope>NUCLEOTIDE SEQUENCE</scope>
    <source>
        <strain evidence="2">ICN-92133</strain>
    </source>
</reference>
<dbReference type="Gene3D" id="3.30.70.1430">
    <property type="entry name" value="Multidrug efflux transporter AcrB pore domain"/>
    <property type="match status" value="2"/>
</dbReference>
<sequence>MNITKFSIQRPIGICMVVAFFVVLGLYSYWRIGVELLPEINTPYVSINVKYAGASAESVEQEVIKPLEDALSSVSGVKRMTSTANAEKASILLEMELSTNADYAAIDASKKVNAIRQKLPDDIDEPVVSKWDMNTSPILEIAVLAPTSLGEIYTKTENTFVDRIQQVDGVAGVELNGGRDREIAVEINKDKLAFYRLSLEQVTNLLKSENKLLPAGTIYTDVQQSDVRLLAQYQSKEEITRLKLKNLDGIEIPLTAFATIKEQDARVARYARVNGEDAVTLTIYKNSDANVVATADGVLEKIKDIELDYPQYRFVTVVNSGKYVKESLHNTLGTLFEGLLTTSLVLYFFLRGWRSMVAVMIAIPTSLISTFFMMYIAGFTFNMMSLMGMALCIGILVDDSIVVLENIHRHMMMGKKAEVAAEEGRTEIGMAAVAITLCDIVVFMPIAFMSGFTGRFFCQFGMTIVFATLFSLFVSFTLTPMLSAKFFSKGLKTPKGKIWTKIDAVEKKAAERYEAILTHCLAKPKKILGSMLLLFILTVSFVPLGWIGMEYMPKTDEGSFTVSVQMPVGQTIDQTDAVIRELEEYVKEIPEVSYYLSGVGRHFSNSGSISVTLCDRSERSRDIWEITEAVRKFAKKNILTAQSVRVNETQSSVAGVSGGGGLGMGKKPVKSALELELKGTDNEALVAASYDIQDLLKQVEGVKDISSSYSEGMPEVQLEINRDKLNFYHITVNDITNAFSAAIAGKKAGDFVNNPFNDGQDTSIKVRFAGSDGYKVSDIAKIPITANNRIVFLGDVVNIKEGVGPVTIRRVDRERSINIQANLTDRPLVEAIQEVKALLDKKDLGNQVHYRFTGQADSINEAFIEILQALGLALILVYMILAFLYESLLTPFIRMFSLPLGMIGSLLFLLMMNQTINIYSLIGILVMDGLVAKNGTLLLDYAITLQQNGKNAYEAIIEAGKIRMKPIFMTTLTMVVGMLPTALAMTEGSETRVSMAWVIIGGLLSSTIFTLIVIPIIFVFFDRYPVSAWFNYVRKEFGKAKKC</sequence>
<dbReference type="SUPFAM" id="SSF82866">
    <property type="entry name" value="Multidrug efflux transporter AcrB transmembrane domain"/>
    <property type="match status" value="2"/>
</dbReference>
<proteinExistence type="predicted"/>
<feature type="transmembrane region" description="Helical" evidence="1">
    <location>
        <begin position="357"/>
        <end position="377"/>
    </location>
</feature>
<feature type="transmembrane region" description="Helical" evidence="1">
    <location>
        <begin position="995"/>
        <end position="1021"/>
    </location>
</feature>
<feature type="transmembrane region" description="Helical" evidence="1">
    <location>
        <begin position="428"/>
        <end position="448"/>
    </location>
</feature>
<dbReference type="RefSeq" id="WP_147669867.1">
    <property type="nucleotide sequence ID" value="NZ_CP120678.1"/>
</dbReference>
<keyword evidence="1" id="KW-0472">Membrane</keyword>
<dbReference type="KEGG" id="sgbi:P3F81_07775"/>
<evidence type="ECO:0000313" key="3">
    <source>
        <dbReference type="Proteomes" id="UP001243623"/>
    </source>
</evidence>
<dbReference type="Proteomes" id="UP001243623">
    <property type="component" value="Chromosome"/>
</dbReference>
<keyword evidence="1" id="KW-1133">Transmembrane helix</keyword>
<dbReference type="SUPFAM" id="SSF82693">
    <property type="entry name" value="Multidrug efflux transporter AcrB pore domain, PN1, PN2, PC1 and PC2 subdomains"/>
    <property type="match status" value="3"/>
</dbReference>
<dbReference type="EMBL" id="CP120678">
    <property type="protein sequence ID" value="WIW69815.1"/>
    <property type="molecule type" value="Genomic_DNA"/>
</dbReference>
<dbReference type="Gene3D" id="3.30.2090.10">
    <property type="entry name" value="Multidrug efflux transporter AcrB TolC docking domain, DN and DC subdomains"/>
    <property type="match status" value="2"/>
</dbReference>
<keyword evidence="1" id="KW-0812">Transmembrane</keyword>
<feature type="transmembrane region" description="Helical" evidence="1">
    <location>
        <begin position="332"/>
        <end position="350"/>
    </location>
</feature>
<name>A0A9Y2ETC5_9FIRM</name>
<gene>
    <name evidence="2" type="ORF">P3F81_07775</name>
</gene>
<keyword evidence="3" id="KW-1185">Reference proteome</keyword>
<dbReference type="Gene3D" id="1.20.1640.10">
    <property type="entry name" value="Multidrug efflux transporter AcrB transmembrane domain"/>
    <property type="match status" value="2"/>
</dbReference>
<feature type="transmembrane region" description="Helical" evidence="1">
    <location>
        <begin position="892"/>
        <end position="912"/>
    </location>
</feature>
<feature type="transmembrane region" description="Helical" evidence="1">
    <location>
        <begin position="12"/>
        <end position="30"/>
    </location>
</feature>
<feature type="transmembrane region" description="Helical" evidence="1">
    <location>
        <begin position="383"/>
        <end position="407"/>
    </location>
</feature>
<feature type="transmembrane region" description="Helical" evidence="1">
    <location>
        <begin position="866"/>
        <end position="885"/>
    </location>
</feature>
<dbReference type="GO" id="GO:0042910">
    <property type="term" value="F:xenobiotic transmembrane transporter activity"/>
    <property type="evidence" value="ECO:0007669"/>
    <property type="project" value="TreeGrafter"/>
</dbReference>
<protein>
    <submittedName>
        <fullName evidence="2">Efflux RND transporter permease subunit</fullName>
    </submittedName>
</protein>
<dbReference type="Pfam" id="PF00873">
    <property type="entry name" value="ACR_tran"/>
    <property type="match status" value="1"/>
</dbReference>
<feature type="transmembrane region" description="Helical" evidence="1">
    <location>
        <begin position="918"/>
        <end position="943"/>
    </location>
</feature>
<dbReference type="InterPro" id="IPR027463">
    <property type="entry name" value="AcrB_DN_DC_subdom"/>
</dbReference>
<organism evidence="2 3">
    <name type="scientific">Selenobaculum gibii</name>
    <dbReference type="NCBI Taxonomy" id="3054208"/>
    <lineage>
        <taxon>Bacteria</taxon>
        <taxon>Bacillati</taxon>
        <taxon>Bacillota</taxon>
        <taxon>Negativicutes</taxon>
        <taxon>Selenomonadales</taxon>
        <taxon>Selenomonadaceae</taxon>
        <taxon>Selenobaculum</taxon>
    </lineage>
</organism>
<dbReference type="InterPro" id="IPR001036">
    <property type="entry name" value="Acrflvin-R"/>
</dbReference>
<dbReference type="PANTHER" id="PTHR32063">
    <property type="match status" value="1"/>
</dbReference>
<feature type="transmembrane region" description="Helical" evidence="1">
    <location>
        <begin position="460"/>
        <end position="482"/>
    </location>
</feature>
<dbReference type="SUPFAM" id="SSF82714">
    <property type="entry name" value="Multidrug efflux transporter AcrB TolC docking domain, DN and DC subdomains"/>
    <property type="match status" value="2"/>
</dbReference>
<dbReference type="GO" id="GO:0005886">
    <property type="term" value="C:plasma membrane"/>
    <property type="evidence" value="ECO:0007669"/>
    <property type="project" value="TreeGrafter"/>
</dbReference>
<dbReference type="AlphaFoldDB" id="A0A9Y2ETC5"/>
<feature type="transmembrane region" description="Helical" evidence="1">
    <location>
        <begin position="527"/>
        <end position="549"/>
    </location>
</feature>
<evidence type="ECO:0000313" key="2">
    <source>
        <dbReference type="EMBL" id="WIW69815.1"/>
    </source>
</evidence>
<evidence type="ECO:0000256" key="1">
    <source>
        <dbReference type="SAM" id="Phobius"/>
    </source>
</evidence>
<dbReference type="Gene3D" id="3.30.70.1320">
    <property type="entry name" value="Multidrug efflux transporter AcrB pore domain like"/>
    <property type="match status" value="1"/>
</dbReference>
<dbReference type="Gene3D" id="3.30.70.1440">
    <property type="entry name" value="Multidrug efflux transporter AcrB pore domain"/>
    <property type="match status" value="1"/>
</dbReference>
<dbReference type="PRINTS" id="PR00702">
    <property type="entry name" value="ACRIFLAVINRP"/>
</dbReference>
<accession>A0A9Y2ETC5</accession>
<feature type="transmembrane region" description="Helical" evidence="1">
    <location>
        <begin position="964"/>
        <end position="983"/>
    </location>
</feature>
<dbReference type="PANTHER" id="PTHR32063:SF0">
    <property type="entry name" value="SWARMING MOTILITY PROTEIN SWRC"/>
    <property type="match status" value="1"/>
</dbReference>